<feature type="domain" description="NarX-like N-terminal" evidence="5">
    <location>
        <begin position="176"/>
        <end position="276"/>
    </location>
</feature>
<dbReference type="InterPro" id="IPR029095">
    <property type="entry name" value="NarX-like_N"/>
</dbReference>
<protein>
    <submittedName>
        <fullName evidence="6">Nitric oxide -responding transcriptional regulator Dnr (Crp/Fnr family)</fullName>
    </submittedName>
</protein>
<accession>A0A3B1B9C8</accession>
<evidence type="ECO:0000256" key="1">
    <source>
        <dbReference type="ARBA" id="ARBA00004141"/>
    </source>
</evidence>
<evidence type="ECO:0000256" key="3">
    <source>
        <dbReference type="ARBA" id="ARBA00022989"/>
    </source>
</evidence>
<dbReference type="AlphaFoldDB" id="A0A3B1B9C8"/>
<evidence type="ECO:0000259" key="5">
    <source>
        <dbReference type="Pfam" id="PF13675"/>
    </source>
</evidence>
<comment type="subcellular location">
    <subcellularLocation>
        <location evidence="1">Membrane</location>
        <topology evidence="1">Multi-pass membrane protein</topology>
    </subcellularLocation>
</comment>
<organism evidence="6">
    <name type="scientific">hydrothermal vent metagenome</name>
    <dbReference type="NCBI Taxonomy" id="652676"/>
    <lineage>
        <taxon>unclassified sequences</taxon>
        <taxon>metagenomes</taxon>
        <taxon>ecological metagenomes</taxon>
    </lineage>
</organism>
<feature type="domain" description="NarX-like N-terminal" evidence="5">
    <location>
        <begin position="48"/>
        <end position="141"/>
    </location>
</feature>
<evidence type="ECO:0000313" key="6">
    <source>
        <dbReference type="EMBL" id="VAX10871.1"/>
    </source>
</evidence>
<dbReference type="GO" id="GO:0016020">
    <property type="term" value="C:membrane"/>
    <property type="evidence" value="ECO:0007669"/>
    <property type="project" value="UniProtKB-SubCell"/>
</dbReference>
<keyword evidence="4" id="KW-0472">Membrane</keyword>
<evidence type="ECO:0000256" key="2">
    <source>
        <dbReference type="ARBA" id="ARBA00022692"/>
    </source>
</evidence>
<reference evidence="6" key="1">
    <citation type="submission" date="2018-06" db="EMBL/GenBank/DDBJ databases">
        <authorList>
            <person name="Zhirakovskaya E."/>
        </authorList>
    </citation>
    <scope>NUCLEOTIDE SEQUENCE</scope>
</reference>
<name>A0A3B1B9C8_9ZZZZ</name>
<dbReference type="EMBL" id="UOFX01000078">
    <property type="protein sequence ID" value="VAX10871.1"/>
    <property type="molecule type" value="Genomic_DNA"/>
</dbReference>
<gene>
    <name evidence="6" type="ORF">MNBD_GAMMA26-790</name>
</gene>
<evidence type="ECO:0000256" key="4">
    <source>
        <dbReference type="ARBA" id="ARBA00023136"/>
    </source>
</evidence>
<keyword evidence="2" id="KW-0812">Transmembrane</keyword>
<keyword evidence="3" id="KW-1133">Transmembrane helix</keyword>
<proteinExistence type="predicted"/>
<sequence>MSPAKHSSCIKAAGTTLLFMFMFVLLALGAAPVTKASGGPTSTEYGIVLNLSGKQRMLSQKMAKEIMLIALGVDTKNNLASLAKTSGLFDKTLTGLRNGNAELSLPPTSAKRILRQLDKVDGIWAKFYPIIQAVISSKTVTKEQVTIVAKGNLPLLKQMNKTVGLYEKDAKKGGLKSAPGLAATLNLAGKQRMLTQKMSKEFLLVAYGHNLEDNKLGLLETYSLFERTLTGLRDGDAILGLQATTQQHILVQLGVVNELWGKFKPIVAYGAEYDTTSIPKDKVDALAELNLPLLTQMNKAVGMYAQEAIK</sequence>
<dbReference type="Pfam" id="PF13675">
    <property type="entry name" value="PilJ"/>
    <property type="match status" value="2"/>
</dbReference>